<dbReference type="Pfam" id="PF02949">
    <property type="entry name" value="7tm_6"/>
    <property type="match status" value="1"/>
</dbReference>
<evidence type="ECO:0000256" key="8">
    <source>
        <dbReference type="ARBA" id="ARBA00023170"/>
    </source>
</evidence>
<dbReference type="RefSeq" id="XP_030753544.1">
    <property type="nucleotide sequence ID" value="XM_030897684.1"/>
</dbReference>
<name>A0A6J2XSE9_SITOR</name>
<keyword evidence="6 10" id="KW-1133">Transmembrane helix</keyword>
<gene>
    <name evidence="12" type="primary">LOC115880478</name>
</gene>
<feature type="transmembrane region" description="Helical" evidence="10">
    <location>
        <begin position="14"/>
        <end position="32"/>
    </location>
</feature>
<feature type="transmembrane region" description="Helical" evidence="10">
    <location>
        <begin position="44"/>
        <end position="64"/>
    </location>
</feature>
<dbReference type="Proteomes" id="UP000504635">
    <property type="component" value="Unplaced"/>
</dbReference>
<proteinExistence type="inferred from homology"/>
<dbReference type="OrthoDB" id="6604226at2759"/>
<evidence type="ECO:0000313" key="12">
    <source>
        <dbReference type="RefSeq" id="XP_030753544.1"/>
    </source>
</evidence>
<organism evidence="11 12">
    <name type="scientific">Sitophilus oryzae</name>
    <name type="common">Rice weevil</name>
    <name type="synonym">Curculio oryzae</name>
    <dbReference type="NCBI Taxonomy" id="7048"/>
    <lineage>
        <taxon>Eukaryota</taxon>
        <taxon>Metazoa</taxon>
        <taxon>Ecdysozoa</taxon>
        <taxon>Arthropoda</taxon>
        <taxon>Hexapoda</taxon>
        <taxon>Insecta</taxon>
        <taxon>Pterygota</taxon>
        <taxon>Neoptera</taxon>
        <taxon>Endopterygota</taxon>
        <taxon>Coleoptera</taxon>
        <taxon>Polyphaga</taxon>
        <taxon>Cucujiformia</taxon>
        <taxon>Curculionidae</taxon>
        <taxon>Dryophthorinae</taxon>
        <taxon>Sitophilus</taxon>
    </lineage>
</organism>
<reference evidence="12" key="1">
    <citation type="submission" date="2025-08" db="UniProtKB">
        <authorList>
            <consortium name="RefSeq"/>
        </authorList>
    </citation>
    <scope>IDENTIFICATION</scope>
    <source>
        <tissue evidence="12">Gonads</tissue>
    </source>
</reference>
<evidence type="ECO:0000256" key="10">
    <source>
        <dbReference type="RuleBase" id="RU351113"/>
    </source>
</evidence>
<evidence type="ECO:0000256" key="7">
    <source>
        <dbReference type="ARBA" id="ARBA00023136"/>
    </source>
</evidence>
<dbReference type="GO" id="GO:0004984">
    <property type="term" value="F:olfactory receptor activity"/>
    <property type="evidence" value="ECO:0007669"/>
    <property type="project" value="InterPro"/>
</dbReference>
<feature type="transmembrane region" description="Helical" evidence="10">
    <location>
        <begin position="255"/>
        <end position="276"/>
    </location>
</feature>
<keyword evidence="11" id="KW-1185">Reference proteome</keyword>
<evidence type="ECO:0000313" key="11">
    <source>
        <dbReference type="Proteomes" id="UP000504635"/>
    </source>
</evidence>
<keyword evidence="7 10" id="KW-0472">Membrane</keyword>
<evidence type="ECO:0000256" key="3">
    <source>
        <dbReference type="ARBA" id="ARBA00022606"/>
    </source>
</evidence>
<dbReference type="GO" id="GO:0007165">
    <property type="term" value="P:signal transduction"/>
    <property type="evidence" value="ECO:0007669"/>
    <property type="project" value="UniProtKB-KW"/>
</dbReference>
<dbReference type="KEGG" id="soy:115880478"/>
<evidence type="ECO:0000256" key="5">
    <source>
        <dbReference type="ARBA" id="ARBA00022725"/>
    </source>
</evidence>
<keyword evidence="2" id="KW-1003">Cell membrane</keyword>
<dbReference type="FunCoup" id="A0A6J2XSE9">
    <property type="interactions" value="13"/>
</dbReference>
<comment type="caution">
    <text evidence="10">Lacks conserved residue(s) required for the propagation of feature annotation.</text>
</comment>
<evidence type="ECO:0000256" key="1">
    <source>
        <dbReference type="ARBA" id="ARBA00004651"/>
    </source>
</evidence>
<dbReference type="AlphaFoldDB" id="A0A6J2XSE9"/>
<protein>
    <recommendedName>
        <fullName evidence="10">Odorant receptor</fullName>
    </recommendedName>
</protein>
<feature type="transmembrane region" description="Helical" evidence="10">
    <location>
        <begin position="223"/>
        <end position="249"/>
    </location>
</feature>
<comment type="subcellular location">
    <subcellularLocation>
        <location evidence="1 10">Cell membrane</location>
        <topology evidence="1 10">Multi-pass membrane protein</topology>
    </subcellularLocation>
</comment>
<keyword evidence="4 10" id="KW-0812">Transmembrane</keyword>
<evidence type="ECO:0000256" key="9">
    <source>
        <dbReference type="ARBA" id="ARBA00023224"/>
    </source>
</evidence>
<evidence type="ECO:0000256" key="2">
    <source>
        <dbReference type="ARBA" id="ARBA00022475"/>
    </source>
</evidence>
<dbReference type="InterPro" id="IPR004117">
    <property type="entry name" value="7tm6_olfct_rcpt"/>
</dbReference>
<dbReference type="GO" id="GO:0005886">
    <property type="term" value="C:plasma membrane"/>
    <property type="evidence" value="ECO:0007669"/>
    <property type="project" value="UniProtKB-SubCell"/>
</dbReference>
<dbReference type="InParanoid" id="A0A6J2XSE9"/>
<keyword evidence="5 10" id="KW-0552">Olfaction</keyword>
<dbReference type="GeneID" id="115880478"/>
<keyword evidence="3 10" id="KW-0716">Sensory transduction</keyword>
<dbReference type="PANTHER" id="PTHR21137">
    <property type="entry name" value="ODORANT RECEPTOR"/>
    <property type="match status" value="1"/>
</dbReference>
<keyword evidence="8 10" id="KW-0675">Receptor</keyword>
<sequence>MNTSYITFYYVRKIFFFLVTLLTELSLLIVVFTTKDIRHVIDAVMLLIEESAFIVKFIFFLLNFDILRDIEQMLHEFNSYKLESSDIKQISENLKLMTFLRKVYRGSCLLGSVFYSVPPLLNKQIVYALPITAYLPYNIDSDFKYISTFIGEVIAILVSAHLNTLVDVINVRLVTLASCLLQVLMNKFEIIGSKMKKNYTEEFRNCLVFHNKILRFIEEIEKFYRYISFAQLTASATVICFSAFGLASVPFGSGEFGICLIYLVNMITQVALYCWVGHNMRALSENVGRACYMSQWYETDIDTRKMMIVFMERAKRPVTLTAAKMFPMTMTTLTSILRSSYSYFALLQQVYSEK</sequence>
<accession>A0A6J2XSE9</accession>
<keyword evidence="9 10" id="KW-0807">Transducer</keyword>
<dbReference type="GO" id="GO:0005549">
    <property type="term" value="F:odorant binding"/>
    <property type="evidence" value="ECO:0007669"/>
    <property type="project" value="InterPro"/>
</dbReference>
<comment type="similarity">
    <text evidence="10">Belongs to the insect chemoreceptor superfamily. Heteromeric odorant receptor channel (TC 1.A.69) family.</text>
</comment>
<dbReference type="PANTHER" id="PTHR21137:SF35">
    <property type="entry name" value="ODORANT RECEPTOR 19A-RELATED"/>
    <property type="match status" value="1"/>
</dbReference>
<evidence type="ECO:0000256" key="4">
    <source>
        <dbReference type="ARBA" id="ARBA00022692"/>
    </source>
</evidence>
<evidence type="ECO:0000256" key="6">
    <source>
        <dbReference type="ARBA" id="ARBA00022989"/>
    </source>
</evidence>